<organism evidence="4 5">
    <name type="scientific">Urochloa decumbens</name>
    <dbReference type="NCBI Taxonomy" id="240449"/>
    <lineage>
        <taxon>Eukaryota</taxon>
        <taxon>Viridiplantae</taxon>
        <taxon>Streptophyta</taxon>
        <taxon>Embryophyta</taxon>
        <taxon>Tracheophyta</taxon>
        <taxon>Spermatophyta</taxon>
        <taxon>Magnoliopsida</taxon>
        <taxon>Liliopsida</taxon>
        <taxon>Poales</taxon>
        <taxon>Poaceae</taxon>
        <taxon>PACMAD clade</taxon>
        <taxon>Panicoideae</taxon>
        <taxon>Panicodae</taxon>
        <taxon>Paniceae</taxon>
        <taxon>Melinidinae</taxon>
        <taxon>Urochloa</taxon>
    </lineage>
</organism>
<evidence type="ECO:0000259" key="2">
    <source>
        <dbReference type="Pfam" id="PF05282"/>
    </source>
</evidence>
<dbReference type="FunFam" id="2.60.34.20:FF:000001">
    <property type="entry name" value="protein AAR2 homolog"/>
    <property type="match status" value="1"/>
</dbReference>
<name>A0ABC8VC97_9POAL</name>
<dbReference type="Gene3D" id="2.60.34.20">
    <property type="match status" value="1"/>
</dbReference>
<feature type="domain" description="AAR2 C-terminal" evidence="2">
    <location>
        <begin position="236"/>
        <end position="408"/>
    </location>
</feature>
<comment type="similarity">
    <text evidence="1">Belongs to the AAR2 family.</text>
</comment>
<gene>
    <name evidence="4" type="ORF">URODEC1_LOCUS1970</name>
</gene>
<dbReference type="PANTHER" id="PTHR12689:SF4">
    <property type="entry name" value="PROTEIN AAR2 HOMOLOG"/>
    <property type="match status" value="1"/>
</dbReference>
<protein>
    <recommendedName>
        <fullName evidence="6">Protein AAR2 homolog</fullName>
    </recommendedName>
</protein>
<keyword evidence="5" id="KW-1185">Reference proteome</keyword>
<dbReference type="InterPro" id="IPR038516">
    <property type="entry name" value="AAR2_N_sf"/>
</dbReference>
<dbReference type="InterPro" id="IPR033647">
    <property type="entry name" value="Aar2_N"/>
</dbReference>
<reference evidence="5" key="1">
    <citation type="submission" date="2024-06" db="EMBL/GenBank/DDBJ databases">
        <authorList>
            <person name="Ryan C."/>
        </authorList>
    </citation>
    <scope>NUCLEOTIDE SEQUENCE [LARGE SCALE GENOMIC DNA]</scope>
</reference>
<dbReference type="InterPro" id="IPR033648">
    <property type="entry name" value="AAR2_C"/>
</dbReference>
<dbReference type="Pfam" id="PF05282">
    <property type="entry name" value="AAR2"/>
    <property type="match status" value="1"/>
</dbReference>
<evidence type="ECO:0000259" key="3">
    <source>
        <dbReference type="Pfam" id="PF20981"/>
    </source>
</evidence>
<dbReference type="InterPro" id="IPR007946">
    <property type="entry name" value="AAR2"/>
</dbReference>
<dbReference type="Proteomes" id="UP001497457">
    <property type="component" value="Chromosome 1b"/>
</dbReference>
<evidence type="ECO:0000313" key="4">
    <source>
        <dbReference type="EMBL" id="CAL4887849.1"/>
    </source>
</evidence>
<dbReference type="EMBL" id="OZ075111">
    <property type="protein sequence ID" value="CAL4887849.1"/>
    <property type="molecule type" value="Genomic_DNA"/>
</dbReference>
<sequence length="431" mass="48801">MASGGGGGAAARMDPEVATELVRKGSTLLLLDVPQRTLFGIDTQVVGPVLPALFVRASNNLTGFRLSLPPVLLQIFSVGPKFKGMKMVPPGPHFVYYCSSSRSGNEFAPTVGFFLTTQPSEVIVRKWDAQEERLIKLSEEEEIRYSEAVRRFEFDDQLGPYNLESYGDWKQLSNYLSESAIERLEPIGGEITIAWESSWMDKAPQSDMERRLMEQLRESKFAKNVPVQSERRGCYYTSIPASVKHKHVSGGDLTALNLDKTSLLESVLDKHYQGQEDLLLGELQFTFIAFMMGQSLEAFMQWKALVSLLLSCSEAPLHTRTNMFVKFLRTFYYQLKHGFQRTQDSRSEDAANSLFLDEAWFSRDIFLYRLSKDFFTVVFEASVVDGDLLSWARKLKTLLETTFGWDLEDNAVNLIDEDDEFAPVVVEMDGS</sequence>
<evidence type="ECO:0000313" key="5">
    <source>
        <dbReference type="Proteomes" id="UP001497457"/>
    </source>
</evidence>
<accession>A0ABC8VC97</accession>
<proteinExistence type="inferred from homology"/>
<dbReference type="Gene3D" id="1.25.40.550">
    <property type="entry name" value="Aar2, C-terminal domain-like"/>
    <property type="match status" value="1"/>
</dbReference>
<dbReference type="CDD" id="cd13777">
    <property type="entry name" value="Aar2_N"/>
    <property type="match status" value="1"/>
</dbReference>
<dbReference type="InterPro" id="IPR038514">
    <property type="entry name" value="AAR2_C_sf"/>
</dbReference>
<dbReference type="FunFam" id="1.25.40.550:FF:000002">
    <property type="entry name" value="AAR2 protein family"/>
    <property type="match status" value="1"/>
</dbReference>
<evidence type="ECO:0000256" key="1">
    <source>
        <dbReference type="ARBA" id="ARBA00006281"/>
    </source>
</evidence>
<feature type="domain" description="AAR2 N-terminal" evidence="3">
    <location>
        <begin position="73"/>
        <end position="186"/>
    </location>
</feature>
<dbReference type="AlphaFoldDB" id="A0ABC8VC97"/>
<dbReference type="Pfam" id="PF20981">
    <property type="entry name" value="AAR2_1st"/>
    <property type="match status" value="1"/>
</dbReference>
<dbReference type="CDD" id="cd13778">
    <property type="entry name" value="Aar2_C"/>
    <property type="match status" value="1"/>
</dbReference>
<reference evidence="4 5" key="2">
    <citation type="submission" date="2024-10" db="EMBL/GenBank/DDBJ databases">
        <authorList>
            <person name="Ryan C."/>
        </authorList>
    </citation>
    <scope>NUCLEOTIDE SEQUENCE [LARGE SCALE GENOMIC DNA]</scope>
</reference>
<evidence type="ECO:0008006" key="6">
    <source>
        <dbReference type="Google" id="ProtNLM"/>
    </source>
</evidence>
<dbReference type="PANTHER" id="PTHR12689">
    <property type="entry name" value="A1 CISTRON SPLICING FACTOR AAR2-RELATED"/>
    <property type="match status" value="1"/>
</dbReference>